<accession>A0A8X6PVF0</accession>
<keyword evidence="2 4" id="KW-0694">RNA-binding</keyword>
<evidence type="ECO:0000256" key="4">
    <source>
        <dbReference type="PROSITE-ProRule" id="PRU00176"/>
    </source>
</evidence>
<keyword evidence="3" id="KW-0539">Nucleus</keyword>
<gene>
    <name evidence="7" type="primary">RBM7</name>
    <name evidence="7" type="ORF">NPIL_399961</name>
</gene>
<organism evidence="7 8">
    <name type="scientific">Nephila pilipes</name>
    <name type="common">Giant wood spider</name>
    <name type="synonym">Nephila maculata</name>
    <dbReference type="NCBI Taxonomy" id="299642"/>
    <lineage>
        <taxon>Eukaryota</taxon>
        <taxon>Metazoa</taxon>
        <taxon>Ecdysozoa</taxon>
        <taxon>Arthropoda</taxon>
        <taxon>Chelicerata</taxon>
        <taxon>Arachnida</taxon>
        <taxon>Araneae</taxon>
        <taxon>Araneomorphae</taxon>
        <taxon>Entelegynae</taxon>
        <taxon>Araneoidea</taxon>
        <taxon>Nephilidae</taxon>
        <taxon>Nephila</taxon>
    </lineage>
</organism>
<comment type="subcellular location">
    <subcellularLocation>
        <location evidence="1">Nucleus</location>
        <location evidence="1">Nucleoplasm</location>
    </subcellularLocation>
</comment>
<dbReference type="InterPro" id="IPR012677">
    <property type="entry name" value="Nucleotide-bd_a/b_plait_sf"/>
</dbReference>
<dbReference type="EMBL" id="BMAW01072503">
    <property type="protein sequence ID" value="GFT83299.1"/>
    <property type="molecule type" value="Genomic_DNA"/>
</dbReference>
<dbReference type="Gene3D" id="3.30.70.330">
    <property type="match status" value="1"/>
</dbReference>
<dbReference type="GO" id="GO:0003727">
    <property type="term" value="F:single-stranded RNA binding"/>
    <property type="evidence" value="ECO:0007669"/>
    <property type="project" value="TreeGrafter"/>
</dbReference>
<evidence type="ECO:0000256" key="1">
    <source>
        <dbReference type="ARBA" id="ARBA00004642"/>
    </source>
</evidence>
<keyword evidence="8" id="KW-1185">Reference proteome</keyword>
<comment type="caution">
    <text evidence="7">The sequence shown here is derived from an EMBL/GenBank/DDBJ whole genome shotgun (WGS) entry which is preliminary data.</text>
</comment>
<dbReference type="PANTHER" id="PTHR13798:SF11">
    <property type="entry name" value="RNA-BINDING PROTEIN 7-RELATED"/>
    <property type="match status" value="1"/>
</dbReference>
<dbReference type="Proteomes" id="UP000887013">
    <property type="component" value="Unassembled WGS sequence"/>
</dbReference>
<evidence type="ECO:0000256" key="3">
    <source>
        <dbReference type="ARBA" id="ARBA00023242"/>
    </source>
</evidence>
<protein>
    <submittedName>
        <fullName evidence="7">RNA-binding protein 7</fullName>
    </submittedName>
</protein>
<proteinExistence type="predicted"/>
<dbReference type="InterPro" id="IPR035979">
    <property type="entry name" value="RBD_domain_sf"/>
</dbReference>
<sequence length="134" mass="15540">MDDKERILYCGNLSEKVTEDLLYELFLQAGPLESVKIPKGRNYGFVTFKHAVSVPYSVALMGGISLYGKPIRLDARSGSESAPNPYLEQLRQYQNSFSRQSYNQNDNRRHDNRSRRHDSRSFVSRESSHYDRCQ</sequence>
<evidence type="ECO:0000313" key="8">
    <source>
        <dbReference type="Proteomes" id="UP000887013"/>
    </source>
</evidence>
<name>A0A8X6PVF0_NEPPI</name>
<dbReference type="InterPro" id="IPR000504">
    <property type="entry name" value="RRM_dom"/>
</dbReference>
<dbReference type="GO" id="GO:0000381">
    <property type="term" value="P:regulation of alternative mRNA splicing, via spliceosome"/>
    <property type="evidence" value="ECO:0007669"/>
    <property type="project" value="TreeGrafter"/>
</dbReference>
<reference evidence="7" key="1">
    <citation type="submission" date="2020-08" db="EMBL/GenBank/DDBJ databases">
        <title>Multicomponent nature underlies the extraordinary mechanical properties of spider dragline silk.</title>
        <authorList>
            <person name="Kono N."/>
            <person name="Nakamura H."/>
            <person name="Mori M."/>
            <person name="Yoshida Y."/>
            <person name="Ohtoshi R."/>
            <person name="Malay A.D."/>
            <person name="Moran D.A.P."/>
            <person name="Tomita M."/>
            <person name="Numata K."/>
            <person name="Arakawa K."/>
        </authorList>
    </citation>
    <scope>NUCLEOTIDE SEQUENCE</scope>
</reference>
<feature type="region of interest" description="Disordered" evidence="5">
    <location>
        <begin position="97"/>
        <end position="134"/>
    </location>
</feature>
<evidence type="ECO:0000256" key="5">
    <source>
        <dbReference type="SAM" id="MobiDB-lite"/>
    </source>
</evidence>
<dbReference type="Pfam" id="PF00076">
    <property type="entry name" value="RRM_1"/>
    <property type="match status" value="1"/>
</dbReference>
<dbReference type="SMART" id="SM00360">
    <property type="entry name" value="RRM"/>
    <property type="match status" value="1"/>
</dbReference>
<evidence type="ECO:0000256" key="2">
    <source>
        <dbReference type="ARBA" id="ARBA00022884"/>
    </source>
</evidence>
<dbReference type="PROSITE" id="PS50102">
    <property type="entry name" value="RRM"/>
    <property type="match status" value="1"/>
</dbReference>
<evidence type="ECO:0000313" key="7">
    <source>
        <dbReference type="EMBL" id="GFT83299.1"/>
    </source>
</evidence>
<feature type="domain" description="RRM" evidence="6">
    <location>
        <begin position="6"/>
        <end position="78"/>
    </location>
</feature>
<evidence type="ECO:0000259" key="6">
    <source>
        <dbReference type="PROSITE" id="PS50102"/>
    </source>
</evidence>
<dbReference type="CDD" id="cd12336">
    <property type="entry name" value="RRM_RBM7_like"/>
    <property type="match status" value="1"/>
</dbReference>
<dbReference type="OrthoDB" id="407442at2759"/>
<dbReference type="SUPFAM" id="SSF54928">
    <property type="entry name" value="RNA-binding domain, RBD"/>
    <property type="match status" value="1"/>
</dbReference>
<dbReference type="AlphaFoldDB" id="A0A8X6PVF0"/>
<dbReference type="InterPro" id="IPR052285">
    <property type="entry name" value="NEXT_complex_subunit"/>
</dbReference>
<dbReference type="PANTHER" id="PTHR13798">
    <property type="entry name" value="RNA BINDING MOTIF RBM PROTEIN -RELATED"/>
    <property type="match status" value="1"/>
</dbReference>
<dbReference type="GO" id="GO:0005654">
    <property type="term" value="C:nucleoplasm"/>
    <property type="evidence" value="ECO:0007669"/>
    <property type="project" value="UniProtKB-SubCell"/>
</dbReference>